<keyword evidence="1" id="KW-0812">Transmembrane</keyword>
<dbReference type="EMBL" id="JRKL02008250">
    <property type="protein sequence ID" value="KAF3947036.1"/>
    <property type="molecule type" value="Genomic_DNA"/>
</dbReference>
<protein>
    <submittedName>
        <fullName evidence="2">Uncharacterized protein</fullName>
    </submittedName>
</protein>
<organism evidence="2 3">
    <name type="scientific">Castanea mollissima</name>
    <name type="common">Chinese chestnut</name>
    <dbReference type="NCBI Taxonomy" id="60419"/>
    <lineage>
        <taxon>Eukaryota</taxon>
        <taxon>Viridiplantae</taxon>
        <taxon>Streptophyta</taxon>
        <taxon>Embryophyta</taxon>
        <taxon>Tracheophyta</taxon>
        <taxon>Spermatophyta</taxon>
        <taxon>Magnoliopsida</taxon>
        <taxon>eudicotyledons</taxon>
        <taxon>Gunneridae</taxon>
        <taxon>Pentapetalae</taxon>
        <taxon>rosids</taxon>
        <taxon>fabids</taxon>
        <taxon>Fagales</taxon>
        <taxon>Fagaceae</taxon>
        <taxon>Castanea</taxon>
    </lineage>
</organism>
<feature type="transmembrane region" description="Helical" evidence="1">
    <location>
        <begin position="59"/>
        <end position="76"/>
    </location>
</feature>
<keyword evidence="1" id="KW-0472">Membrane</keyword>
<dbReference type="PANTHER" id="PTHR35708:SF3">
    <property type="entry name" value="GB|AAD25831.1"/>
    <property type="match status" value="1"/>
</dbReference>
<feature type="transmembrane region" description="Helical" evidence="1">
    <location>
        <begin position="30"/>
        <end position="47"/>
    </location>
</feature>
<evidence type="ECO:0000256" key="1">
    <source>
        <dbReference type="SAM" id="Phobius"/>
    </source>
</evidence>
<sequence length="288" mass="31922">MHLTLLSALFACEDKGVMEPDQTSQKCQVLLELITIGLLAFFLGSSVRKSFSSGKSLLVPLKVSTWLVLVPVFAYILSFGFYPSLVTIPILVLSTLFVVTFRKKYVILEENPVPDEGHICDQKHLLGKEVDQTQTPQPLLETAIQPEVTQQNEVSVMHEHKVESPPDTLFPSDSESSNDSLIGENFEVNLMCSNHIVQDLAFSDGSVSDEDDDSLIEISLPGSKSGGLDEEPKQKAQSNLPDLLPESIFQQQGLMELLAEINEMNEEENLIEIDLSMGSINQVFKVRD</sequence>
<dbReference type="Proteomes" id="UP000737018">
    <property type="component" value="Unassembled WGS sequence"/>
</dbReference>
<proteinExistence type="predicted"/>
<gene>
    <name evidence="2" type="ORF">CMV_026777</name>
</gene>
<keyword evidence="1" id="KW-1133">Transmembrane helix</keyword>
<comment type="caution">
    <text evidence="2">The sequence shown here is derived from an EMBL/GenBank/DDBJ whole genome shotgun (WGS) entry which is preliminary data.</text>
</comment>
<feature type="transmembrane region" description="Helical" evidence="1">
    <location>
        <begin position="82"/>
        <end position="101"/>
    </location>
</feature>
<name>A0A8J4VFL5_9ROSI</name>
<reference evidence="2" key="1">
    <citation type="submission" date="2020-03" db="EMBL/GenBank/DDBJ databases">
        <title>Castanea mollissima Vanexum genome sequencing.</title>
        <authorList>
            <person name="Staton M."/>
        </authorList>
    </citation>
    <scope>NUCLEOTIDE SEQUENCE</scope>
    <source>
        <tissue evidence="2">Leaf</tissue>
    </source>
</reference>
<dbReference type="PANTHER" id="PTHR35708">
    <property type="entry name" value="GB|AAD25831.1"/>
    <property type="match status" value="1"/>
</dbReference>
<dbReference type="OrthoDB" id="784738at2759"/>
<keyword evidence="3" id="KW-1185">Reference proteome</keyword>
<evidence type="ECO:0000313" key="3">
    <source>
        <dbReference type="Proteomes" id="UP000737018"/>
    </source>
</evidence>
<accession>A0A8J4VFL5</accession>
<dbReference type="AlphaFoldDB" id="A0A8J4VFL5"/>
<evidence type="ECO:0000313" key="2">
    <source>
        <dbReference type="EMBL" id="KAF3947036.1"/>
    </source>
</evidence>